<keyword evidence="6 8" id="KW-0472">Membrane</keyword>
<name>A0A8J3B6P0_9ACTN</name>
<keyword evidence="4 8" id="KW-0812">Transmembrane</keyword>
<evidence type="ECO:0000256" key="5">
    <source>
        <dbReference type="ARBA" id="ARBA00022989"/>
    </source>
</evidence>
<evidence type="ECO:0000313" key="11">
    <source>
        <dbReference type="EMBL" id="GGJ99585.1"/>
    </source>
</evidence>
<comment type="caution">
    <text evidence="11">The sequence shown here is derived from an EMBL/GenBank/DDBJ whole genome shotgun (WGS) entry which is preliminary data.</text>
</comment>
<feature type="domain" description="Polysaccharide chain length determinant N-terminal" evidence="9">
    <location>
        <begin position="14"/>
        <end position="91"/>
    </location>
</feature>
<protein>
    <recommendedName>
        <fullName evidence="13">Polysaccharide chain length determinant N-terminal domain-containing protein</fullName>
    </recommendedName>
</protein>
<evidence type="ECO:0000259" key="10">
    <source>
        <dbReference type="Pfam" id="PF13807"/>
    </source>
</evidence>
<dbReference type="PANTHER" id="PTHR32309:SF13">
    <property type="entry name" value="FERRIC ENTEROBACTIN TRANSPORT PROTEIN FEPE"/>
    <property type="match status" value="1"/>
</dbReference>
<feature type="domain" description="Tyrosine-protein kinase G-rich" evidence="10">
    <location>
        <begin position="196"/>
        <end position="260"/>
    </location>
</feature>
<dbReference type="PANTHER" id="PTHR32309">
    <property type="entry name" value="TYROSINE-PROTEIN KINASE"/>
    <property type="match status" value="1"/>
</dbReference>
<evidence type="ECO:0008006" key="13">
    <source>
        <dbReference type="Google" id="ProtNLM"/>
    </source>
</evidence>
<evidence type="ECO:0000256" key="2">
    <source>
        <dbReference type="ARBA" id="ARBA00006683"/>
    </source>
</evidence>
<reference evidence="11" key="1">
    <citation type="journal article" date="2014" name="Int. J. Syst. Evol. Microbiol.">
        <title>Complete genome sequence of Corynebacterium casei LMG S-19264T (=DSM 44701T), isolated from a smear-ripened cheese.</title>
        <authorList>
            <consortium name="US DOE Joint Genome Institute (JGI-PGF)"/>
            <person name="Walter F."/>
            <person name="Albersmeier A."/>
            <person name="Kalinowski J."/>
            <person name="Ruckert C."/>
        </authorList>
    </citation>
    <scope>NUCLEOTIDE SEQUENCE</scope>
    <source>
        <strain evidence="11">JCM 3090</strain>
    </source>
</reference>
<sequence>MPVLAPGPATVPDYVGLLRRRGWLVLLLTCLGVLAADFVARTVPRTYEATTSVLVQPAGQDTNVVGGRTKDAINLDTEAQVVRSDAVAAAAADLLGRTVTSDQLVASVGVEVPANTTVLRVSVTGPTPQQAQARSRAVAAAYLANREATARAVLGGQGRAFGTRLHQLNVALTRVNRRLATVRGGAGRPQLESQRQTLVNQINNLAEKNNQLTTATVRVGRVISDAALPDTPIAPNRMLYLASGAMAGLMLGAGVALLRERFGRRIRHTGDVRRRTGVPVLAALDARTAPAGLLTPHGPGGRMFHRLRNEVIAGLDGDSRVILVTSTVDGPSGVLVAANLAAALARTGDDVVLVSTHRAASNELAVLLDLPDGPGLGAVAEGEASVADAAHPCPQVPGMRVLVTAVKDADPLTAPTLRTALTAVRDCGEYVVIAAPATTTGAEAQSLASDADAAIITVPLHLTGRVQLIDAEEQLRRVGVRLLGAVILPRAFRRPRTAPAPIRALDVAVPAPARPADAPRAAVPAPSRR</sequence>
<dbReference type="InterPro" id="IPR050445">
    <property type="entry name" value="Bact_polysacc_biosynth/exp"/>
</dbReference>
<evidence type="ECO:0000256" key="7">
    <source>
        <dbReference type="SAM" id="Coils"/>
    </source>
</evidence>
<evidence type="ECO:0000313" key="12">
    <source>
        <dbReference type="Proteomes" id="UP000649739"/>
    </source>
</evidence>
<dbReference type="InterPro" id="IPR032807">
    <property type="entry name" value="GNVR"/>
</dbReference>
<reference evidence="11" key="2">
    <citation type="submission" date="2020-09" db="EMBL/GenBank/DDBJ databases">
        <authorList>
            <person name="Sun Q."/>
            <person name="Ohkuma M."/>
        </authorList>
    </citation>
    <scope>NUCLEOTIDE SEQUENCE</scope>
    <source>
        <strain evidence="11">JCM 3090</strain>
    </source>
</reference>
<proteinExistence type="inferred from homology"/>
<feature type="transmembrane region" description="Helical" evidence="8">
    <location>
        <begin position="22"/>
        <end position="40"/>
    </location>
</feature>
<dbReference type="InterPro" id="IPR027417">
    <property type="entry name" value="P-loop_NTPase"/>
</dbReference>
<keyword evidence="7" id="KW-0175">Coiled coil</keyword>
<organism evidence="11 12">
    <name type="scientific">Pilimelia anulata</name>
    <dbReference type="NCBI Taxonomy" id="53371"/>
    <lineage>
        <taxon>Bacteria</taxon>
        <taxon>Bacillati</taxon>
        <taxon>Actinomycetota</taxon>
        <taxon>Actinomycetes</taxon>
        <taxon>Micromonosporales</taxon>
        <taxon>Micromonosporaceae</taxon>
        <taxon>Pilimelia</taxon>
    </lineage>
</organism>
<keyword evidence="12" id="KW-1185">Reference proteome</keyword>
<dbReference type="InterPro" id="IPR003856">
    <property type="entry name" value="LPS_length_determ_N"/>
</dbReference>
<dbReference type="EMBL" id="BMQB01000006">
    <property type="protein sequence ID" value="GGJ99585.1"/>
    <property type="molecule type" value="Genomic_DNA"/>
</dbReference>
<dbReference type="GO" id="GO:0005886">
    <property type="term" value="C:plasma membrane"/>
    <property type="evidence" value="ECO:0007669"/>
    <property type="project" value="UniProtKB-SubCell"/>
</dbReference>
<evidence type="ECO:0000256" key="4">
    <source>
        <dbReference type="ARBA" id="ARBA00022692"/>
    </source>
</evidence>
<dbReference type="Pfam" id="PF13807">
    <property type="entry name" value="GNVR"/>
    <property type="match status" value="1"/>
</dbReference>
<comment type="subcellular location">
    <subcellularLocation>
        <location evidence="1">Cell membrane</location>
        <topology evidence="1">Multi-pass membrane protein</topology>
    </subcellularLocation>
</comment>
<feature type="transmembrane region" description="Helical" evidence="8">
    <location>
        <begin position="238"/>
        <end position="258"/>
    </location>
</feature>
<dbReference type="AlphaFoldDB" id="A0A8J3B6P0"/>
<feature type="coiled-coil region" evidence="7">
    <location>
        <begin position="188"/>
        <end position="215"/>
    </location>
</feature>
<dbReference type="SUPFAM" id="SSF52540">
    <property type="entry name" value="P-loop containing nucleoside triphosphate hydrolases"/>
    <property type="match status" value="1"/>
</dbReference>
<dbReference type="Pfam" id="PF02706">
    <property type="entry name" value="Wzz"/>
    <property type="match status" value="1"/>
</dbReference>
<evidence type="ECO:0000259" key="9">
    <source>
        <dbReference type="Pfam" id="PF02706"/>
    </source>
</evidence>
<evidence type="ECO:0000256" key="8">
    <source>
        <dbReference type="SAM" id="Phobius"/>
    </source>
</evidence>
<accession>A0A8J3B6P0</accession>
<evidence type="ECO:0000256" key="1">
    <source>
        <dbReference type="ARBA" id="ARBA00004651"/>
    </source>
</evidence>
<gene>
    <name evidence="11" type="ORF">GCM10010123_31870</name>
</gene>
<evidence type="ECO:0000256" key="3">
    <source>
        <dbReference type="ARBA" id="ARBA00022475"/>
    </source>
</evidence>
<comment type="similarity">
    <text evidence="2">Belongs to the CpsC/CapA family.</text>
</comment>
<dbReference type="RefSeq" id="WP_189170926.1">
    <property type="nucleotide sequence ID" value="NZ_BMQB01000006.1"/>
</dbReference>
<dbReference type="Gene3D" id="3.40.50.300">
    <property type="entry name" value="P-loop containing nucleotide triphosphate hydrolases"/>
    <property type="match status" value="1"/>
</dbReference>
<keyword evidence="3" id="KW-1003">Cell membrane</keyword>
<keyword evidence="5 8" id="KW-1133">Transmembrane helix</keyword>
<dbReference type="Proteomes" id="UP000649739">
    <property type="component" value="Unassembled WGS sequence"/>
</dbReference>
<evidence type="ECO:0000256" key="6">
    <source>
        <dbReference type="ARBA" id="ARBA00023136"/>
    </source>
</evidence>